<dbReference type="InterPro" id="IPR025743">
    <property type="entry name" value="TssM1_N"/>
</dbReference>
<keyword evidence="1" id="KW-0812">Transmembrane</keyword>
<feature type="domain" description="Type VI secretion system component TssM1 N-terminal" evidence="2">
    <location>
        <begin position="115"/>
        <end position="352"/>
    </location>
</feature>
<name>A0A1G8ZYD6_9PSED</name>
<dbReference type="AlphaFoldDB" id="A0A1G8ZYD6"/>
<dbReference type="PANTHER" id="PTHR36153">
    <property type="entry name" value="INNER MEMBRANE PROTEIN-RELATED"/>
    <property type="match status" value="1"/>
</dbReference>
<evidence type="ECO:0000259" key="2">
    <source>
        <dbReference type="Pfam" id="PF14331"/>
    </source>
</evidence>
<dbReference type="STRING" id="137658.SAMN05216186_10545"/>
<dbReference type="EMBL" id="FNFD01000005">
    <property type="protein sequence ID" value="SDK20149.1"/>
    <property type="molecule type" value="Genomic_DNA"/>
</dbReference>
<keyword evidence="1" id="KW-0472">Membrane</keyword>
<keyword evidence="4" id="KW-1185">Reference proteome</keyword>
<dbReference type="Proteomes" id="UP000198706">
    <property type="component" value="Unassembled WGS sequence"/>
</dbReference>
<evidence type="ECO:0000256" key="1">
    <source>
        <dbReference type="SAM" id="Phobius"/>
    </source>
</evidence>
<dbReference type="Pfam" id="PF14331">
    <property type="entry name" value="IcmF-related_N"/>
    <property type="match status" value="1"/>
</dbReference>
<accession>A0A1G8ZYD6</accession>
<gene>
    <name evidence="3" type="ORF">SAMN05216186_10545</name>
</gene>
<dbReference type="PANTHER" id="PTHR36153:SF1">
    <property type="entry name" value="TYPE VI SECRETION SYSTEM COMPONENT TSSM1"/>
    <property type="match status" value="1"/>
</dbReference>
<organism evidence="3 4">
    <name type="scientific">Pseudomonas indica</name>
    <dbReference type="NCBI Taxonomy" id="137658"/>
    <lineage>
        <taxon>Bacteria</taxon>
        <taxon>Pseudomonadati</taxon>
        <taxon>Pseudomonadota</taxon>
        <taxon>Gammaproteobacteria</taxon>
        <taxon>Pseudomonadales</taxon>
        <taxon>Pseudomonadaceae</taxon>
        <taxon>Pseudomonas</taxon>
    </lineage>
</organism>
<evidence type="ECO:0000313" key="3">
    <source>
        <dbReference type="EMBL" id="SDK20149.1"/>
    </source>
</evidence>
<reference evidence="3 4" key="1">
    <citation type="submission" date="2016-10" db="EMBL/GenBank/DDBJ databases">
        <authorList>
            <person name="de Groot N.N."/>
        </authorList>
    </citation>
    <scope>NUCLEOTIDE SEQUENCE [LARGE SCALE GENOMIC DNA]</scope>
    <source>
        <strain evidence="3 4">JCM 21544</strain>
    </source>
</reference>
<feature type="transmembrane region" description="Helical" evidence="1">
    <location>
        <begin position="350"/>
        <end position="370"/>
    </location>
</feature>
<protein>
    <submittedName>
        <fullName evidence="3">Type VI secretion system protein ImpL</fullName>
    </submittedName>
</protein>
<feature type="transmembrane region" description="Helical" evidence="1">
    <location>
        <begin position="6"/>
        <end position="27"/>
    </location>
</feature>
<evidence type="ECO:0000313" key="4">
    <source>
        <dbReference type="Proteomes" id="UP000198706"/>
    </source>
</evidence>
<keyword evidence="1" id="KW-1133">Transmembrane helix</keyword>
<proteinExistence type="predicted"/>
<sequence length="1277" mass="142556">MSLPAIVMLVVGVLLLLIALGALVWWLRTQAGSATRSFYSAVRSMEHDQGLHDRYQNPWLLMLGDERQGAELCAGWHLSPTGKAGWFGRWWADSDGSVLVVPDALFMPGEGLAGQATAWWRLLGLLLRLRARRPLDGVIWCVPATLLHSGEQASAQGLVARRKFIDLLQRLGLSLPVYVVVTDMEEVAGFQELLAALPKDAAERMLGWSSPFALDAVWQSHWSDMAVDAVSRSLSEAVIEIGALSGQVSEDLYDLPQQFEAMRGNLQALLDPVFQGNALGESPRLRGLYFTASLSPADDDPAAPIGPDTVVHPGQARFARPLWRHRILAEQGLAQAVPRILRLRQRWHRVAGASAALFGVLWLVAMLWVWHDASRDADALADLLEQTQNGYLAIEGDANREAMTRHNVQTFWNLLQRAPRWHYRSLAYPTSWFSGLDGRLDDVLKSAARHHLYQPLRDVLVADLRALVQIRNSGRRSNIDGDDPESWETYVKANALLQGALQIEQQNKWLALALGNRKNPLDDLAQLSNSALSLDLDARTLPKEAFYNRLLSEAPPAGMTPLNLQAKRGDITEHFEQLMRLWLTRYFVADNFSRPAGYLRQYTRNLQAGSGNSLEELEEINSLIDNLHSLIAVTNSTWSRGSGGDLVPGYRAMLDSVRQSVLLGPQVEQAINQEAAHLQKSFRDQWVAQAGMDDNLLVQQGNGTVDLEDGIKGLDKAIEGLFRRDFVASALRKEREEGARYGLTIDGDGMGAALRYFDSYKDYVDQELPQIPPDYRNALLDAAKNAAAIAMWSRLEPATPTVARSGYEQTFDVPADKALQLQKAFAELRRPDLSDALLRNLNQRALADLRRAQNEIEAQPVLRQRFDLSAWDGTKNLGLQLFRASDPQDLKQSLAQQFAVMQKTTQDHAAALDWLKMQRQSLSLADYEVVSRLVALSEEMVKYKAQNPASSPAALEQLASRDLVEMDAGSCATVLRGANLIPGVDDLSRLGQDLHGQAMQRCGILQRQRAALAWNRLADYFDQYLAGRFPFSYSTEAADADPERVRYLLRLIDENLTPAEEGLRLSQSMDVLAAQDFLARLKQARDWLAPLLMRDQEGMLGFDMEARWRTDRAEERGADQVIAWELQSGSQAIVYPRDDNQRLRWAIGEPVKLVLRWAKNGSQRPANDPLQPNLAVADLEAGWEYTGHWALLRLVRSHISVQRQPSVDYTDFPLTLQLPVYAPYSTDTYAQMFMRVSLMAQGGKAPLSVQPLPVRAPRSPFVDSTLSAPLARSEVMP</sequence>
<dbReference type="InterPro" id="IPR053156">
    <property type="entry name" value="T6SS_TssM-like"/>
</dbReference>
<dbReference type="RefSeq" id="WP_084333606.1">
    <property type="nucleotide sequence ID" value="NZ_FNFD01000005.1"/>
</dbReference>